<accession>A0A9P6EVE5</accession>
<feature type="non-terminal residue" evidence="1">
    <location>
        <position position="163"/>
    </location>
</feature>
<keyword evidence="2" id="KW-1185">Reference proteome</keyword>
<reference evidence="1" key="1">
    <citation type="journal article" date="2020" name="Fungal Divers.">
        <title>Resolving the Mortierellaceae phylogeny through synthesis of multi-gene phylogenetics and phylogenomics.</title>
        <authorList>
            <person name="Vandepol N."/>
            <person name="Liber J."/>
            <person name="Desiro A."/>
            <person name="Na H."/>
            <person name="Kennedy M."/>
            <person name="Barry K."/>
            <person name="Grigoriev I.V."/>
            <person name="Miller A.N."/>
            <person name="O'Donnell K."/>
            <person name="Stajich J.E."/>
            <person name="Bonito G."/>
        </authorList>
    </citation>
    <scope>NUCLEOTIDE SEQUENCE</scope>
    <source>
        <strain evidence="1">NRRL 2591</strain>
    </source>
</reference>
<protein>
    <submittedName>
        <fullName evidence="1">Uncharacterized protein</fullName>
    </submittedName>
</protein>
<proteinExistence type="predicted"/>
<dbReference type="EMBL" id="JAAAXW010001074">
    <property type="protein sequence ID" value="KAF9536062.1"/>
    <property type="molecule type" value="Genomic_DNA"/>
</dbReference>
<sequence>MAYQRRPISLPNPQVFQGLLMLRDRIKTARYLVKPKRKRVLSSHYRTRVLSGKDKDYFKDTFRMNKAQFRFIVDLIKDATVFKSRGRKPQKPVEDQLKVALHRFCHDGSLSSRSAVGRQLGVSVGSVGRYTKRCASALCSLKKDYVKWPSEQEKIKIKQRLGK</sequence>
<evidence type="ECO:0000313" key="2">
    <source>
        <dbReference type="Proteomes" id="UP000723463"/>
    </source>
</evidence>
<organism evidence="1 2">
    <name type="scientific">Mortierella hygrophila</name>
    <dbReference type="NCBI Taxonomy" id="979708"/>
    <lineage>
        <taxon>Eukaryota</taxon>
        <taxon>Fungi</taxon>
        <taxon>Fungi incertae sedis</taxon>
        <taxon>Mucoromycota</taxon>
        <taxon>Mortierellomycotina</taxon>
        <taxon>Mortierellomycetes</taxon>
        <taxon>Mortierellales</taxon>
        <taxon>Mortierellaceae</taxon>
        <taxon>Mortierella</taxon>
    </lineage>
</organism>
<dbReference type="Proteomes" id="UP000723463">
    <property type="component" value="Unassembled WGS sequence"/>
</dbReference>
<evidence type="ECO:0000313" key="1">
    <source>
        <dbReference type="EMBL" id="KAF9536062.1"/>
    </source>
</evidence>
<dbReference type="AlphaFoldDB" id="A0A9P6EVE5"/>
<name>A0A9P6EVE5_9FUNG</name>
<gene>
    <name evidence="1" type="ORF">EC957_000565</name>
</gene>
<comment type="caution">
    <text evidence="1">The sequence shown here is derived from an EMBL/GenBank/DDBJ whole genome shotgun (WGS) entry which is preliminary data.</text>
</comment>